<evidence type="ECO:0000256" key="1">
    <source>
        <dbReference type="ARBA" id="ARBA00022737"/>
    </source>
</evidence>
<proteinExistence type="predicted"/>
<protein>
    <submittedName>
        <fullName evidence="2">Protein Rf1, mitochondrial</fullName>
    </submittedName>
</protein>
<name>A0A2P7ZDM9_9PEZI</name>
<accession>A0A2P7ZDM9</accession>
<evidence type="ECO:0000313" key="3">
    <source>
        <dbReference type="Proteomes" id="UP000243723"/>
    </source>
</evidence>
<organism evidence="2 3">
    <name type="scientific">Elsinoe australis</name>
    <dbReference type="NCBI Taxonomy" id="40998"/>
    <lineage>
        <taxon>Eukaryota</taxon>
        <taxon>Fungi</taxon>
        <taxon>Dikarya</taxon>
        <taxon>Ascomycota</taxon>
        <taxon>Pezizomycotina</taxon>
        <taxon>Dothideomycetes</taxon>
        <taxon>Dothideomycetidae</taxon>
        <taxon>Myriangiales</taxon>
        <taxon>Elsinoaceae</taxon>
        <taxon>Elsinoe</taxon>
    </lineage>
</organism>
<dbReference type="STRING" id="40998.A0A2P7ZDM9"/>
<gene>
    <name evidence="2" type="ORF">B9Z65_5291</name>
</gene>
<dbReference type="PANTHER" id="PTHR47447">
    <property type="entry name" value="OS03G0856100 PROTEIN"/>
    <property type="match status" value="1"/>
</dbReference>
<keyword evidence="3" id="KW-1185">Reference proteome</keyword>
<dbReference type="EMBL" id="NHZQ01000236">
    <property type="protein sequence ID" value="PSK46323.1"/>
    <property type="molecule type" value="Genomic_DNA"/>
</dbReference>
<dbReference type="Gene3D" id="1.25.40.10">
    <property type="entry name" value="Tetratricopeptide repeat domain"/>
    <property type="match status" value="2"/>
</dbReference>
<dbReference type="Proteomes" id="UP000243723">
    <property type="component" value="Unassembled WGS sequence"/>
</dbReference>
<reference evidence="2 3" key="1">
    <citation type="submission" date="2017-05" db="EMBL/GenBank/DDBJ databases">
        <title>Draft genome sequence of Elsinoe australis.</title>
        <authorList>
            <person name="Cheng Q."/>
        </authorList>
    </citation>
    <scope>NUCLEOTIDE SEQUENCE [LARGE SCALE GENOMIC DNA]</scope>
    <source>
        <strain evidence="2 3">NL1</strain>
    </source>
</reference>
<dbReference type="InterPro" id="IPR011990">
    <property type="entry name" value="TPR-like_helical_dom_sf"/>
</dbReference>
<keyword evidence="1" id="KW-0677">Repeat</keyword>
<dbReference type="OrthoDB" id="185373at2759"/>
<dbReference type="PANTHER" id="PTHR47447:SF17">
    <property type="entry name" value="OS12G0638900 PROTEIN"/>
    <property type="match status" value="1"/>
</dbReference>
<sequence>MQARTFFGLPIFSKRRNAVTEPRLDPGIDKLQEHAKRFRLNARLDSPQIIRHAMLQYIKHKQAIKTPLQDKHTALLRSGYKHIRKTTHTLETQDLKALLQLFSIPQSEWRPHGGFEEQVKGRLAIQVFADLLERSHMGAGGTQHAVGDEEVQWCLQTLCQTGRSERAREMVSTNMVQTTSKDKGSPENDAASQSLRLPEFDKKKAFTTIVKGFAFEGSETGILQTLEFAAGQGVLVAETPSLSILLCQFYIKERDTANVKDWYKSFRQAEEQQAEERASQRQNNFTLIRLYEDLIQFCIETGEREWGQQIAADMLETINPKRARDLTLVWAAGCGKGYEEINRMMDIMEQSQSYRVDIDSINRLIGLALWQKDAYKAERFFNLGLARNIKPNAKTYIMQIDYRCSVNDVDGALTAYSNMQSSTYPEDGEESDSVNKLVRAMCSTRVHDFESIMNVAADLTDSGARFDAETVSTLAVLHLSRAELDDAEDLLNTHSFQYSVAERRGILDSIIDFCLNPENSSEVVWATYELLKKIFDDMDRDQRTKLMMEFMRRGLGHLAVQIFEHMRLHSRADTLPTMETYAQCLQGITRLEDDESFNALYNLLKLDTSIEPNTALHNALMEACIACGESPQALVFWSRITSSDEGPDLMSINLVMRACQDAPQGDDRALEIHGRLEVSGFEMRPSYYAWVLAVLGAHGKVPQAIEMMEQLWQEKGVAPSMDMIGSLVNVISNQEDQTRVLAWARQRVPAVCDQLEKQSLGSDILGRKKFARVQRTGDTHIKG</sequence>
<evidence type="ECO:0000313" key="2">
    <source>
        <dbReference type="EMBL" id="PSK46323.1"/>
    </source>
</evidence>
<dbReference type="AlphaFoldDB" id="A0A2P7ZDM9"/>
<comment type="caution">
    <text evidence="2">The sequence shown here is derived from an EMBL/GenBank/DDBJ whole genome shotgun (WGS) entry which is preliminary data.</text>
</comment>